<reference evidence="2 3" key="1">
    <citation type="submission" date="2018-03" db="EMBL/GenBank/DDBJ databases">
        <title>Novel Streptomyces sp. from soil.</title>
        <authorList>
            <person name="Tan G.Y.A."/>
            <person name="Lee Z.Y."/>
        </authorList>
    </citation>
    <scope>NUCLEOTIDE SEQUENCE [LARGE SCALE GENOMIC DNA]</scope>
    <source>
        <strain evidence="2 3">ST5x</strain>
    </source>
</reference>
<dbReference type="InterPro" id="IPR032716">
    <property type="entry name" value="ACC_epsilon"/>
</dbReference>
<evidence type="ECO:0008006" key="4">
    <source>
        <dbReference type="Google" id="ProtNLM"/>
    </source>
</evidence>
<dbReference type="AlphaFoldDB" id="A0A2S9PYH9"/>
<dbReference type="OrthoDB" id="4331832at2"/>
<accession>A0A2S9PYH9</accession>
<protein>
    <recommendedName>
        <fullName evidence="4">Acyl-CoA carboxylase subunit epsilon</fullName>
    </recommendedName>
</protein>
<evidence type="ECO:0000256" key="1">
    <source>
        <dbReference type="SAM" id="MobiDB-lite"/>
    </source>
</evidence>
<dbReference type="GO" id="GO:0003989">
    <property type="term" value="F:acetyl-CoA carboxylase activity"/>
    <property type="evidence" value="ECO:0007669"/>
    <property type="project" value="InterPro"/>
</dbReference>
<dbReference type="Proteomes" id="UP000239322">
    <property type="component" value="Unassembled WGS sequence"/>
</dbReference>
<name>A0A2S9PYH9_9ACTN</name>
<dbReference type="Pfam" id="PF13822">
    <property type="entry name" value="ACC_epsilon"/>
    <property type="match status" value="1"/>
</dbReference>
<proteinExistence type="predicted"/>
<feature type="region of interest" description="Disordered" evidence="1">
    <location>
        <begin position="43"/>
        <end position="84"/>
    </location>
</feature>
<gene>
    <name evidence="2" type="ORF">C6N75_09215</name>
</gene>
<comment type="caution">
    <text evidence="2">The sequence shown here is derived from an EMBL/GenBank/DDBJ whole genome shotgun (WGS) entry which is preliminary data.</text>
</comment>
<dbReference type="EMBL" id="PVLV01000115">
    <property type="protein sequence ID" value="PRH79480.1"/>
    <property type="molecule type" value="Genomic_DNA"/>
</dbReference>
<organism evidence="2 3">
    <name type="scientific">Streptomyces solincola</name>
    <dbReference type="NCBI Taxonomy" id="2100817"/>
    <lineage>
        <taxon>Bacteria</taxon>
        <taxon>Bacillati</taxon>
        <taxon>Actinomycetota</taxon>
        <taxon>Actinomycetes</taxon>
        <taxon>Kitasatosporales</taxon>
        <taxon>Streptomycetaceae</taxon>
        <taxon>Streptomyces</taxon>
    </lineage>
</organism>
<keyword evidence="3" id="KW-1185">Reference proteome</keyword>
<evidence type="ECO:0000313" key="3">
    <source>
        <dbReference type="Proteomes" id="UP000239322"/>
    </source>
</evidence>
<feature type="compositionally biased region" description="Basic residues" evidence="1">
    <location>
        <begin position="74"/>
        <end position="84"/>
    </location>
</feature>
<evidence type="ECO:0000313" key="2">
    <source>
        <dbReference type="EMBL" id="PRH79480.1"/>
    </source>
</evidence>
<sequence length="84" mass="9303">MTARRRASEHGPMAHHLRILRGAPSPTEVAALAAVLTALAARDAPGAAHRPRERAHWDRGWRAHAPSGSWRSHLPGRRPHDRHP</sequence>
<dbReference type="GO" id="GO:0004658">
    <property type="term" value="F:propionyl-CoA carboxylase activity"/>
    <property type="evidence" value="ECO:0007669"/>
    <property type="project" value="InterPro"/>
</dbReference>